<gene>
    <name evidence="1" type="ORF">BSU04_07630</name>
</gene>
<proteinExistence type="predicted"/>
<organism evidence="1 2">
    <name type="scientific">Caballeronia sordidicola</name>
    <name type="common">Burkholderia sordidicola</name>
    <dbReference type="NCBI Taxonomy" id="196367"/>
    <lineage>
        <taxon>Bacteria</taxon>
        <taxon>Pseudomonadati</taxon>
        <taxon>Pseudomonadota</taxon>
        <taxon>Betaproteobacteria</taxon>
        <taxon>Burkholderiales</taxon>
        <taxon>Burkholderiaceae</taxon>
        <taxon>Caballeronia</taxon>
    </lineage>
</organism>
<evidence type="ECO:0000313" key="2">
    <source>
        <dbReference type="Proteomes" id="UP000214720"/>
    </source>
</evidence>
<keyword evidence="1" id="KW-0547">Nucleotide-binding</keyword>
<evidence type="ECO:0000313" key="1">
    <source>
        <dbReference type="EMBL" id="OXC79272.1"/>
    </source>
</evidence>
<dbReference type="AlphaFoldDB" id="A0A226X734"/>
<accession>A0A226X734</accession>
<protein>
    <submittedName>
        <fullName evidence="1">Histidine ABC transporter, ATP-binding protein HisP</fullName>
    </submittedName>
</protein>
<keyword evidence="1" id="KW-0067">ATP-binding</keyword>
<comment type="caution">
    <text evidence="1">The sequence shown here is derived from an EMBL/GenBank/DDBJ whole genome shotgun (WGS) entry which is preliminary data.</text>
</comment>
<dbReference type="GO" id="GO:0005524">
    <property type="term" value="F:ATP binding"/>
    <property type="evidence" value="ECO:0007669"/>
    <property type="project" value="UniProtKB-KW"/>
</dbReference>
<sequence>MASCHIYRIGVLPGRAARSRTCVEQPLYFHAGVAVHLCLSRHAALCATAALLYGALQPAGRTRSRVPRHVLS</sequence>
<dbReference type="EMBL" id="MTHB01000045">
    <property type="protein sequence ID" value="OXC79272.1"/>
    <property type="molecule type" value="Genomic_DNA"/>
</dbReference>
<dbReference type="Proteomes" id="UP000214720">
    <property type="component" value="Unassembled WGS sequence"/>
</dbReference>
<name>A0A226X734_CABSO</name>
<reference evidence="2" key="1">
    <citation type="submission" date="2017-01" db="EMBL/GenBank/DDBJ databases">
        <title>Genome Analysis of Deinococcus marmoris KOPRI26562.</title>
        <authorList>
            <person name="Kim J.H."/>
            <person name="Oh H.-M."/>
        </authorList>
    </citation>
    <scope>NUCLEOTIDE SEQUENCE [LARGE SCALE GENOMIC DNA]</scope>
    <source>
        <strain evidence="2">PAMC 26633</strain>
    </source>
</reference>